<accession>A0A8J3W7Q1</accession>
<organism evidence="1 2">
    <name type="scientific">Planobispora longispora</name>
    <dbReference type="NCBI Taxonomy" id="28887"/>
    <lineage>
        <taxon>Bacteria</taxon>
        <taxon>Bacillati</taxon>
        <taxon>Actinomycetota</taxon>
        <taxon>Actinomycetes</taxon>
        <taxon>Streptosporangiales</taxon>
        <taxon>Streptosporangiaceae</taxon>
        <taxon>Planobispora</taxon>
    </lineage>
</organism>
<name>A0A8J3W7Q1_9ACTN</name>
<evidence type="ECO:0000313" key="2">
    <source>
        <dbReference type="Proteomes" id="UP000616724"/>
    </source>
</evidence>
<comment type="caution">
    <text evidence="1">The sequence shown here is derived from an EMBL/GenBank/DDBJ whole genome shotgun (WGS) entry which is preliminary data.</text>
</comment>
<sequence>MAWFRDDEQDLQQLLEEARQAHREGRSVFVARLRSKHGKTNPWAAPDAAELIEGVEREGWGLSHMAESLAGDVVPQMTCVFRRRQS</sequence>
<keyword evidence="2" id="KW-1185">Reference proteome</keyword>
<gene>
    <name evidence="1" type="ORF">Plo01_55140</name>
</gene>
<evidence type="ECO:0000313" key="1">
    <source>
        <dbReference type="EMBL" id="GIH79085.1"/>
    </source>
</evidence>
<reference evidence="1 2" key="1">
    <citation type="submission" date="2021-01" db="EMBL/GenBank/DDBJ databases">
        <title>Whole genome shotgun sequence of Planobispora longispora NBRC 13918.</title>
        <authorList>
            <person name="Komaki H."/>
            <person name="Tamura T."/>
        </authorList>
    </citation>
    <scope>NUCLEOTIDE SEQUENCE [LARGE SCALE GENOMIC DNA]</scope>
    <source>
        <strain evidence="1 2">NBRC 13918</strain>
    </source>
</reference>
<dbReference type="AlphaFoldDB" id="A0A8J3W7Q1"/>
<dbReference type="Proteomes" id="UP000616724">
    <property type="component" value="Unassembled WGS sequence"/>
</dbReference>
<proteinExistence type="predicted"/>
<dbReference type="EMBL" id="BOOH01000045">
    <property type="protein sequence ID" value="GIH79085.1"/>
    <property type="molecule type" value="Genomic_DNA"/>
</dbReference>
<protein>
    <submittedName>
        <fullName evidence="1">Uncharacterized protein</fullName>
    </submittedName>
</protein>